<dbReference type="GO" id="GO:0000932">
    <property type="term" value="C:P-body"/>
    <property type="evidence" value="ECO:0007669"/>
    <property type="project" value="TreeGrafter"/>
</dbReference>
<name>A0A0C9U6C9_SPHS4</name>
<feature type="region of interest" description="Disordered" evidence="1">
    <location>
        <begin position="173"/>
        <end position="192"/>
    </location>
</feature>
<dbReference type="PANTHER" id="PTHR47551">
    <property type="entry name" value="TUBULIN--TYROSINE LIGASE PBY1-RELATED"/>
    <property type="match status" value="1"/>
</dbReference>
<evidence type="ECO:0000259" key="2">
    <source>
        <dbReference type="Pfam" id="PF01975"/>
    </source>
</evidence>
<sequence>HGETSEVSCPLREGEIAEWILLDGTPATCANVALHNLYPNEIDLVISGPNFARNTSSAFALSSGSIGAALSAALSRKRTIALSYGTFIHPTPKTLHDPAHRLAIDIISKLWSNWGADPIGIRGDGEVDLFNVNIPVVERLLPEEGMGMTWSTMWRNTYGRLFKRQKLEKDEISAAGPDADTSSESEDQQEVEGSLAVKSAPLVFKFSPEVQALVKLTLDSLPEGTVHSGLATVTPLRAAFAEPPADVIHSFAGETVQSTGVKHWKMKL</sequence>
<dbReference type="SUPFAM" id="SSF64167">
    <property type="entry name" value="SurE-like"/>
    <property type="match status" value="1"/>
</dbReference>
<dbReference type="Proteomes" id="UP000054279">
    <property type="component" value="Unassembled WGS sequence"/>
</dbReference>
<accession>A0A0C9U6C9</accession>
<dbReference type="Gene3D" id="3.40.1210.10">
    <property type="entry name" value="Survival protein SurE-like phosphatase/nucleotidase"/>
    <property type="match status" value="1"/>
</dbReference>
<keyword evidence="4" id="KW-1185">Reference proteome</keyword>
<dbReference type="InterPro" id="IPR002828">
    <property type="entry name" value="SurE-like_Pase/nucleotidase"/>
</dbReference>
<feature type="non-terminal residue" evidence="3">
    <location>
        <position position="1"/>
    </location>
</feature>
<dbReference type="PANTHER" id="PTHR47551:SF1">
    <property type="entry name" value="TUBULIN--TYROSINE LIGASE PBY1-RELATED"/>
    <property type="match status" value="1"/>
</dbReference>
<feature type="domain" description="Survival protein SurE-like phosphatase/nucleotidase" evidence="2">
    <location>
        <begin position="14"/>
        <end position="158"/>
    </location>
</feature>
<dbReference type="InterPro" id="IPR036523">
    <property type="entry name" value="SurE-like_sf"/>
</dbReference>
<dbReference type="AlphaFoldDB" id="A0A0C9U6C9"/>
<protein>
    <recommendedName>
        <fullName evidence="2">Survival protein SurE-like phosphatase/nucleotidase domain-containing protein</fullName>
    </recommendedName>
</protein>
<reference evidence="3 4" key="1">
    <citation type="submission" date="2014-06" db="EMBL/GenBank/DDBJ databases">
        <title>Evolutionary Origins and Diversification of the Mycorrhizal Mutualists.</title>
        <authorList>
            <consortium name="DOE Joint Genome Institute"/>
            <consortium name="Mycorrhizal Genomics Consortium"/>
            <person name="Kohler A."/>
            <person name="Kuo A."/>
            <person name="Nagy L.G."/>
            <person name="Floudas D."/>
            <person name="Copeland A."/>
            <person name="Barry K.W."/>
            <person name="Cichocki N."/>
            <person name="Veneault-Fourrey C."/>
            <person name="LaButti K."/>
            <person name="Lindquist E.A."/>
            <person name="Lipzen A."/>
            <person name="Lundell T."/>
            <person name="Morin E."/>
            <person name="Murat C."/>
            <person name="Riley R."/>
            <person name="Ohm R."/>
            <person name="Sun H."/>
            <person name="Tunlid A."/>
            <person name="Henrissat B."/>
            <person name="Grigoriev I.V."/>
            <person name="Hibbett D.S."/>
            <person name="Martin F."/>
        </authorList>
    </citation>
    <scope>NUCLEOTIDE SEQUENCE [LARGE SCALE GENOMIC DNA]</scope>
    <source>
        <strain evidence="3 4">SS14</strain>
    </source>
</reference>
<evidence type="ECO:0000313" key="3">
    <source>
        <dbReference type="EMBL" id="KIJ24687.1"/>
    </source>
</evidence>
<dbReference type="Pfam" id="PF01975">
    <property type="entry name" value="SurE"/>
    <property type="match status" value="1"/>
</dbReference>
<dbReference type="GO" id="GO:0016787">
    <property type="term" value="F:hydrolase activity"/>
    <property type="evidence" value="ECO:0007669"/>
    <property type="project" value="InterPro"/>
</dbReference>
<dbReference type="EMBL" id="KN837465">
    <property type="protein sequence ID" value="KIJ24687.1"/>
    <property type="molecule type" value="Genomic_DNA"/>
</dbReference>
<evidence type="ECO:0000256" key="1">
    <source>
        <dbReference type="SAM" id="MobiDB-lite"/>
    </source>
</evidence>
<proteinExistence type="predicted"/>
<organism evidence="3 4">
    <name type="scientific">Sphaerobolus stellatus (strain SS14)</name>
    <dbReference type="NCBI Taxonomy" id="990650"/>
    <lineage>
        <taxon>Eukaryota</taxon>
        <taxon>Fungi</taxon>
        <taxon>Dikarya</taxon>
        <taxon>Basidiomycota</taxon>
        <taxon>Agaricomycotina</taxon>
        <taxon>Agaricomycetes</taxon>
        <taxon>Phallomycetidae</taxon>
        <taxon>Geastrales</taxon>
        <taxon>Sphaerobolaceae</taxon>
        <taxon>Sphaerobolus</taxon>
    </lineage>
</organism>
<gene>
    <name evidence="3" type="ORF">M422DRAFT_39051</name>
</gene>
<evidence type="ECO:0000313" key="4">
    <source>
        <dbReference type="Proteomes" id="UP000054279"/>
    </source>
</evidence>
<dbReference type="HOGENOM" id="CLU_049222_2_0_1"/>
<dbReference type="InterPro" id="IPR027746">
    <property type="entry name" value="TTL"/>
</dbReference>
<feature type="compositionally biased region" description="Acidic residues" evidence="1">
    <location>
        <begin position="181"/>
        <end position="190"/>
    </location>
</feature>
<dbReference type="OrthoDB" id="202825at2759"/>